<evidence type="ECO:0000313" key="12">
    <source>
        <dbReference type="Proteomes" id="UP000179095"/>
    </source>
</evidence>
<dbReference type="SMART" id="SM00388">
    <property type="entry name" value="HisKA"/>
    <property type="match status" value="1"/>
</dbReference>
<dbReference type="CDD" id="cd00082">
    <property type="entry name" value="HisKA"/>
    <property type="match status" value="1"/>
</dbReference>
<dbReference type="Gene3D" id="3.30.565.10">
    <property type="entry name" value="Histidine kinase-like ATPase, C-terminal domain"/>
    <property type="match status" value="1"/>
</dbReference>
<keyword evidence="3" id="KW-0597">Phosphoprotein</keyword>
<protein>
    <recommendedName>
        <fullName evidence="2">histidine kinase</fullName>
        <ecNumber evidence="2">2.7.13.3</ecNumber>
    </recommendedName>
</protein>
<dbReference type="STRING" id="1802568.A3F86_01880"/>
<dbReference type="InterPro" id="IPR005467">
    <property type="entry name" value="His_kinase_dom"/>
</dbReference>
<dbReference type="InterPro" id="IPR004358">
    <property type="entry name" value="Sig_transdc_His_kin-like_C"/>
</dbReference>
<evidence type="ECO:0000259" key="10">
    <source>
        <dbReference type="PROSITE" id="PS50109"/>
    </source>
</evidence>
<sequence>MFVLAVVGTSIIVSAQELKYLFPFYAALGNLVLGLFVYLQNPKSRINISYAITAFVAVFWIIAIFLYGEAKTASEAFLWSRVAGALSAYIPLLFLYFFSVFPKEDNPPKLYPTIFGAAVASFISAIYFSPFLIRGVVKHGAGFSFVPGPVFSLFIIYFIGVMGYAFYKLIAKHYVYKGPARLQVKYVLFGFFLGTIFPVVTNLLLPLFGFSQLAWIGPFSTFFTIAFISFAITKARLMDISVIISRALAEVLVVTALGSFYLGLVWLYLAYVSTQIDLPFLVWTIVFGIFIGHYFLTIRLFVQTSSDKLFLRGKYDYYKELSEISTKVGERMSLKAILEILYRAFRDVIEISNPRIYLPENFTEPEKGGTKYVVYNKTCDINESCESLALNDPIVDQLITSRNHIMEPNNPKHELLVPCLLENRLIAIFVLGRKLSEDPYTDDDIRLLEVLANQAAMALDHTRSYERIKLDLETAEKELARSQRLASLGTLTAGVTHEIRNPLTVIRSETERLANKERDLEYLKQFRDLLLKHIDRISGIVQRMLGLAKESVKKQQEIDLNTLIEDSLRCFTFDKVTVTKELNNVPKIRGNAEELQEVFVNFIQNAIEAMPNGGALKLRTYPEHNRIVAEISDTGKGIADNIREKIFDPFFSTRHEGAGLGLSIVYRIVREHGGDIKVQSEEGKGTTFKILF</sequence>
<keyword evidence="4" id="KW-0808">Transferase</keyword>
<feature type="transmembrane region" description="Helical" evidence="9">
    <location>
        <begin position="145"/>
        <end position="167"/>
    </location>
</feature>
<dbReference type="SMART" id="SM00065">
    <property type="entry name" value="GAF"/>
    <property type="match status" value="1"/>
</dbReference>
<name>A0A1F4RN53_UNCSA</name>
<dbReference type="InterPro" id="IPR003594">
    <property type="entry name" value="HATPase_dom"/>
</dbReference>
<proteinExistence type="predicted"/>
<keyword evidence="8" id="KW-0902">Two-component regulatory system</keyword>
<dbReference type="InterPro" id="IPR036890">
    <property type="entry name" value="HATPase_C_sf"/>
</dbReference>
<feature type="transmembrane region" description="Helical" evidence="9">
    <location>
        <begin position="46"/>
        <end position="66"/>
    </location>
</feature>
<keyword evidence="6" id="KW-0418">Kinase</keyword>
<dbReference type="Gene3D" id="3.30.450.40">
    <property type="match status" value="1"/>
</dbReference>
<evidence type="ECO:0000256" key="1">
    <source>
        <dbReference type="ARBA" id="ARBA00000085"/>
    </source>
</evidence>
<feature type="transmembrane region" description="Helical" evidence="9">
    <location>
        <begin position="214"/>
        <end position="235"/>
    </location>
</feature>
<feature type="transmembrane region" description="Helical" evidence="9">
    <location>
        <begin position="20"/>
        <end position="39"/>
    </location>
</feature>
<dbReference type="Pfam" id="PF02518">
    <property type="entry name" value="HATPase_c"/>
    <property type="match status" value="1"/>
</dbReference>
<dbReference type="InterPro" id="IPR029016">
    <property type="entry name" value="GAF-like_dom_sf"/>
</dbReference>
<dbReference type="PANTHER" id="PTHR43065:SF10">
    <property type="entry name" value="PEROXIDE STRESS-ACTIVATED HISTIDINE KINASE MAK3"/>
    <property type="match status" value="1"/>
</dbReference>
<evidence type="ECO:0000256" key="4">
    <source>
        <dbReference type="ARBA" id="ARBA00022679"/>
    </source>
</evidence>
<dbReference type="InterPro" id="IPR036097">
    <property type="entry name" value="HisK_dim/P_sf"/>
</dbReference>
<dbReference type="SUPFAM" id="SSF47384">
    <property type="entry name" value="Homodimeric domain of signal transducing histidine kinase"/>
    <property type="match status" value="1"/>
</dbReference>
<accession>A0A1F4RN53</accession>
<feature type="transmembrane region" description="Helical" evidence="9">
    <location>
        <begin position="247"/>
        <end position="268"/>
    </location>
</feature>
<feature type="transmembrane region" description="Helical" evidence="9">
    <location>
        <begin position="280"/>
        <end position="302"/>
    </location>
</feature>
<reference evidence="11 12" key="1">
    <citation type="journal article" date="2016" name="Nat. Commun.">
        <title>Thousands of microbial genomes shed light on interconnected biogeochemical processes in an aquifer system.</title>
        <authorList>
            <person name="Anantharaman K."/>
            <person name="Brown C.T."/>
            <person name="Hug L.A."/>
            <person name="Sharon I."/>
            <person name="Castelle C.J."/>
            <person name="Probst A.J."/>
            <person name="Thomas B.C."/>
            <person name="Singh A."/>
            <person name="Wilkins M.J."/>
            <person name="Karaoz U."/>
            <person name="Brodie E.L."/>
            <person name="Williams K.H."/>
            <person name="Hubbard S.S."/>
            <person name="Banfield J.F."/>
        </authorList>
    </citation>
    <scope>NUCLEOTIDE SEQUENCE [LARGE SCALE GENOMIC DNA]</scope>
</reference>
<comment type="caution">
    <text evidence="11">The sequence shown here is derived from an EMBL/GenBank/DDBJ whole genome shotgun (WGS) entry which is preliminary data.</text>
</comment>
<dbReference type="Proteomes" id="UP000179095">
    <property type="component" value="Unassembled WGS sequence"/>
</dbReference>
<dbReference type="SUPFAM" id="SSF55874">
    <property type="entry name" value="ATPase domain of HSP90 chaperone/DNA topoisomerase II/histidine kinase"/>
    <property type="match status" value="1"/>
</dbReference>
<feature type="domain" description="Histidine kinase" evidence="10">
    <location>
        <begin position="494"/>
        <end position="692"/>
    </location>
</feature>
<dbReference type="PRINTS" id="PR00344">
    <property type="entry name" value="BCTRLSENSOR"/>
</dbReference>
<evidence type="ECO:0000256" key="2">
    <source>
        <dbReference type="ARBA" id="ARBA00012438"/>
    </source>
</evidence>
<dbReference type="PROSITE" id="PS50109">
    <property type="entry name" value="HIS_KIN"/>
    <property type="match status" value="1"/>
</dbReference>
<evidence type="ECO:0000256" key="8">
    <source>
        <dbReference type="ARBA" id="ARBA00023012"/>
    </source>
</evidence>
<keyword evidence="5" id="KW-0547">Nucleotide-binding</keyword>
<keyword evidence="9" id="KW-0472">Membrane</keyword>
<dbReference type="EMBL" id="METQ01000020">
    <property type="protein sequence ID" value="OGC09654.1"/>
    <property type="molecule type" value="Genomic_DNA"/>
</dbReference>
<feature type="transmembrane region" description="Helical" evidence="9">
    <location>
        <begin position="110"/>
        <end position="133"/>
    </location>
</feature>
<dbReference type="InterPro" id="IPR003661">
    <property type="entry name" value="HisK_dim/P_dom"/>
</dbReference>
<dbReference type="SMART" id="SM00387">
    <property type="entry name" value="HATPase_c"/>
    <property type="match status" value="1"/>
</dbReference>
<dbReference type="Pfam" id="PF00512">
    <property type="entry name" value="HisKA"/>
    <property type="match status" value="1"/>
</dbReference>
<dbReference type="GO" id="GO:0000155">
    <property type="term" value="F:phosphorelay sensor kinase activity"/>
    <property type="evidence" value="ECO:0007669"/>
    <property type="project" value="InterPro"/>
</dbReference>
<dbReference type="AlphaFoldDB" id="A0A1F4RN53"/>
<dbReference type="Pfam" id="PF16927">
    <property type="entry name" value="HisKA_7TM"/>
    <property type="match status" value="1"/>
</dbReference>
<evidence type="ECO:0000256" key="3">
    <source>
        <dbReference type="ARBA" id="ARBA00022553"/>
    </source>
</evidence>
<feature type="transmembrane region" description="Helical" evidence="9">
    <location>
        <begin position="78"/>
        <end position="98"/>
    </location>
</feature>
<keyword evidence="7" id="KW-0067">ATP-binding</keyword>
<evidence type="ECO:0000256" key="5">
    <source>
        <dbReference type="ARBA" id="ARBA00022741"/>
    </source>
</evidence>
<dbReference type="PANTHER" id="PTHR43065">
    <property type="entry name" value="SENSOR HISTIDINE KINASE"/>
    <property type="match status" value="1"/>
</dbReference>
<evidence type="ECO:0000256" key="9">
    <source>
        <dbReference type="SAM" id="Phobius"/>
    </source>
</evidence>
<feature type="transmembrane region" description="Helical" evidence="9">
    <location>
        <begin position="187"/>
        <end position="208"/>
    </location>
</feature>
<dbReference type="GO" id="GO:0005524">
    <property type="term" value="F:ATP binding"/>
    <property type="evidence" value="ECO:0007669"/>
    <property type="project" value="UniProtKB-KW"/>
</dbReference>
<organism evidence="11 12">
    <name type="scientific">candidate division WOR-1 bacterium RIFCSPLOWO2_12_FULL_45_9</name>
    <dbReference type="NCBI Taxonomy" id="1802568"/>
    <lineage>
        <taxon>Bacteria</taxon>
        <taxon>Bacillati</taxon>
        <taxon>Saganbacteria</taxon>
    </lineage>
</organism>
<keyword evidence="9" id="KW-1133">Transmembrane helix</keyword>
<comment type="catalytic activity">
    <reaction evidence="1">
        <text>ATP + protein L-histidine = ADP + protein N-phospho-L-histidine.</text>
        <dbReference type="EC" id="2.7.13.3"/>
    </reaction>
</comment>
<dbReference type="InterPro" id="IPR031621">
    <property type="entry name" value="HisKA_7TM"/>
</dbReference>
<dbReference type="SUPFAM" id="SSF55781">
    <property type="entry name" value="GAF domain-like"/>
    <property type="match status" value="1"/>
</dbReference>
<keyword evidence="9" id="KW-0812">Transmembrane</keyword>
<gene>
    <name evidence="11" type="ORF">A3F86_01880</name>
</gene>
<dbReference type="Pfam" id="PF01590">
    <property type="entry name" value="GAF"/>
    <property type="match status" value="1"/>
</dbReference>
<dbReference type="Gene3D" id="1.10.287.130">
    <property type="match status" value="1"/>
</dbReference>
<evidence type="ECO:0000256" key="6">
    <source>
        <dbReference type="ARBA" id="ARBA00022777"/>
    </source>
</evidence>
<dbReference type="EC" id="2.7.13.3" evidence="2"/>
<evidence type="ECO:0000256" key="7">
    <source>
        <dbReference type="ARBA" id="ARBA00022840"/>
    </source>
</evidence>
<dbReference type="InterPro" id="IPR003018">
    <property type="entry name" value="GAF"/>
</dbReference>
<evidence type="ECO:0000313" key="11">
    <source>
        <dbReference type="EMBL" id="OGC09654.1"/>
    </source>
</evidence>